<dbReference type="Proteomes" id="UP001374535">
    <property type="component" value="Chromosome 2"/>
</dbReference>
<proteinExistence type="predicted"/>
<feature type="signal peptide" evidence="1">
    <location>
        <begin position="1"/>
        <end position="27"/>
    </location>
</feature>
<name>A0AAQ3NXY1_VIGMU</name>
<evidence type="ECO:0000256" key="1">
    <source>
        <dbReference type="SAM" id="SignalP"/>
    </source>
</evidence>
<feature type="chain" id="PRO_5042984218" evidence="1">
    <location>
        <begin position="28"/>
        <end position="116"/>
    </location>
</feature>
<sequence>MVEFRRLLLLLCITSCILCWMPNGATSATDPNDGFMRCFLYAFYSLPTLLVFPLSPPYVDFLSSTSRVQFDVQVNHACVIFRNQIKLKILKALYAAAALLDFGTILYSSTQQALVP</sequence>
<keyword evidence="1" id="KW-0732">Signal</keyword>
<protein>
    <submittedName>
        <fullName evidence="2">Uncharacterized protein</fullName>
    </submittedName>
</protein>
<evidence type="ECO:0000313" key="3">
    <source>
        <dbReference type="Proteomes" id="UP001374535"/>
    </source>
</evidence>
<accession>A0AAQ3NXY1</accession>
<dbReference type="EMBL" id="CP144699">
    <property type="protein sequence ID" value="WVZ18104.1"/>
    <property type="molecule type" value="Genomic_DNA"/>
</dbReference>
<dbReference type="AlphaFoldDB" id="A0AAQ3NXY1"/>
<gene>
    <name evidence="2" type="ORF">V8G54_005426</name>
</gene>
<keyword evidence="3" id="KW-1185">Reference proteome</keyword>
<organism evidence="2 3">
    <name type="scientific">Vigna mungo</name>
    <name type="common">Black gram</name>
    <name type="synonym">Phaseolus mungo</name>
    <dbReference type="NCBI Taxonomy" id="3915"/>
    <lineage>
        <taxon>Eukaryota</taxon>
        <taxon>Viridiplantae</taxon>
        <taxon>Streptophyta</taxon>
        <taxon>Embryophyta</taxon>
        <taxon>Tracheophyta</taxon>
        <taxon>Spermatophyta</taxon>
        <taxon>Magnoliopsida</taxon>
        <taxon>eudicotyledons</taxon>
        <taxon>Gunneridae</taxon>
        <taxon>Pentapetalae</taxon>
        <taxon>rosids</taxon>
        <taxon>fabids</taxon>
        <taxon>Fabales</taxon>
        <taxon>Fabaceae</taxon>
        <taxon>Papilionoideae</taxon>
        <taxon>50 kb inversion clade</taxon>
        <taxon>NPAAA clade</taxon>
        <taxon>indigoferoid/millettioid clade</taxon>
        <taxon>Phaseoleae</taxon>
        <taxon>Vigna</taxon>
    </lineage>
</organism>
<evidence type="ECO:0000313" key="2">
    <source>
        <dbReference type="EMBL" id="WVZ18104.1"/>
    </source>
</evidence>
<reference evidence="2 3" key="1">
    <citation type="journal article" date="2023" name="Life. Sci Alliance">
        <title>Evolutionary insights into 3D genome organization and epigenetic landscape of Vigna mungo.</title>
        <authorList>
            <person name="Junaid A."/>
            <person name="Singh B."/>
            <person name="Bhatia S."/>
        </authorList>
    </citation>
    <scope>NUCLEOTIDE SEQUENCE [LARGE SCALE GENOMIC DNA]</scope>
    <source>
        <strain evidence="2">Urdbean</strain>
    </source>
</reference>